<reference evidence="2" key="3">
    <citation type="submission" date="2025-08" db="UniProtKB">
        <authorList>
            <consortium name="Ensembl"/>
        </authorList>
    </citation>
    <scope>IDENTIFICATION</scope>
</reference>
<evidence type="ECO:0000256" key="1">
    <source>
        <dbReference type="SAM" id="MobiDB-lite"/>
    </source>
</evidence>
<evidence type="ECO:0000313" key="2">
    <source>
        <dbReference type="Ensembl" id="ENSCINP00000035057.1"/>
    </source>
</evidence>
<proteinExistence type="predicted"/>
<dbReference type="EMBL" id="EAAA01002964">
    <property type="status" value="NOT_ANNOTATED_CDS"/>
    <property type="molecule type" value="Genomic_DNA"/>
</dbReference>
<dbReference type="Ensembl" id="ENSCINT00000033476.1">
    <property type="protein sequence ID" value="ENSCINP00000035057.1"/>
    <property type="gene ID" value="ENSCING00000018634.1"/>
</dbReference>
<feature type="compositionally biased region" description="Basic residues" evidence="1">
    <location>
        <begin position="1"/>
        <end position="11"/>
    </location>
</feature>
<accession>H2XZH3</accession>
<sequence>MSKQTLHRVRSGGKGDLVLSLSPTPDEGGLKSPLNTPSGIKVITPTMATTATPKLGSPLQRLPPGIRVLPPSMMMAPMCVSANPTQSTASGMQVHTPTLFHIISPSQATPPSPSVLVYPFGPRGFAGLSSVRNTGPLSCGSLGSSPGFNLLQRGTTPVGGGSGSLLKSALMKTWPVFQFPPRGHLPSETEEKTPEVEEGFVEQGADAQTSENPTNEELRGKLSGANDPCLSEAAENI</sequence>
<feature type="region of interest" description="Disordered" evidence="1">
    <location>
        <begin position="181"/>
        <end position="237"/>
    </location>
</feature>
<evidence type="ECO:0000313" key="3">
    <source>
        <dbReference type="Proteomes" id="UP000008144"/>
    </source>
</evidence>
<dbReference type="Proteomes" id="UP000008144">
    <property type="component" value="Chromosome 9"/>
</dbReference>
<reference evidence="3" key="1">
    <citation type="journal article" date="2002" name="Science">
        <title>The draft genome of Ciona intestinalis: insights into chordate and vertebrate origins.</title>
        <authorList>
            <person name="Dehal P."/>
            <person name="Satou Y."/>
            <person name="Campbell R.K."/>
            <person name="Chapman J."/>
            <person name="Degnan B."/>
            <person name="De Tomaso A."/>
            <person name="Davidson B."/>
            <person name="Di Gregorio A."/>
            <person name="Gelpke M."/>
            <person name="Goodstein D.M."/>
            <person name="Harafuji N."/>
            <person name="Hastings K.E."/>
            <person name="Ho I."/>
            <person name="Hotta K."/>
            <person name="Huang W."/>
            <person name="Kawashima T."/>
            <person name="Lemaire P."/>
            <person name="Martinez D."/>
            <person name="Meinertzhagen I.A."/>
            <person name="Necula S."/>
            <person name="Nonaka M."/>
            <person name="Putnam N."/>
            <person name="Rash S."/>
            <person name="Saiga H."/>
            <person name="Satake M."/>
            <person name="Terry A."/>
            <person name="Yamada L."/>
            <person name="Wang H.G."/>
            <person name="Awazu S."/>
            <person name="Azumi K."/>
            <person name="Boore J."/>
            <person name="Branno M."/>
            <person name="Chin-Bow S."/>
            <person name="DeSantis R."/>
            <person name="Doyle S."/>
            <person name="Francino P."/>
            <person name="Keys D.N."/>
            <person name="Haga S."/>
            <person name="Hayashi H."/>
            <person name="Hino K."/>
            <person name="Imai K.S."/>
            <person name="Inaba K."/>
            <person name="Kano S."/>
            <person name="Kobayashi K."/>
            <person name="Kobayashi M."/>
            <person name="Lee B.I."/>
            <person name="Makabe K.W."/>
            <person name="Manohar C."/>
            <person name="Matassi G."/>
            <person name="Medina M."/>
            <person name="Mochizuki Y."/>
            <person name="Mount S."/>
            <person name="Morishita T."/>
            <person name="Miura S."/>
            <person name="Nakayama A."/>
            <person name="Nishizaka S."/>
            <person name="Nomoto H."/>
            <person name="Ohta F."/>
            <person name="Oishi K."/>
            <person name="Rigoutsos I."/>
            <person name="Sano M."/>
            <person name="Sasaki A."/>
            <person name="Sasakura Y."/>
            <person name="Shoguchi E."/>
            <person name="Shin-i T."/>
            <person name="Spagnuolo A."/>
            <person name="Stainier D."/>
            <person name="Suzuki M.M."/>
            <person name="Tassy O."/>
            <person name="Takatori N."/>
            <person name="Tokuoka M."/>
            <person name="Yagi K."/>
            <person name="Yoshizaki F."/>
            <person name="Wada S."/>
            <person name="Zhang C."/>
            <person name="Hyatt P.D."/>
            <person name="Larimer F."/>
            <person name="Detter C."/>
            <person name="Doggett N."/>
            <person name="Glavina T."/>
            <person name="Hawkins T."/>
            <person name="Richardson P."/>
            <person name="Lucas S."/>
            <person name="Kohara Y."/>
            <person name="Levine M."/>
            <person name="Satoh N."/>
            <person name="Rokhsar D.S."/>
        </authorList>
    </citation>
    <scope>NUCLEOTIDE SEQUENCE [LARGE SCALE GENOMIC DNA]</scope>
</reference>
<feature type="compositionally biased region" description="Polar residues" evidence="1">
    <location>
        <begin position="206"/>
        <end position="215"/>
    </location>
</feature>
<name>H2XZH3_CIOIN</name>
<reference evidence="2" key="2">
    <citation type="journal article" date="2008" name="Genome Biol.">
        <title>Improved genome assembly and evidence-based global gene model set for the chordate Ciona intestinalis: new insight into intron and operon populations.</title>
        <authorList>
            <person name="Satou Y."/>
            <person name="Mineta K."/>
            <person name="Ogasawara M."/>
            <person name="Sasakura Y."/>
            <person name="Shoguchi E."/>
            <person name="Ueno K."/>
            <person name="Yamada L."/>
            <person name="Matsumoto J."/>
            <person name="Wasserscheid J."/>
            <person name="Dewar K."/>
            <person name="Wiley G.B."/>
            <person name="Macmil S.L."/>
            <person name="Roe B.A."/>
            <person name="Zeller R.W."/>
            <person name="Hastings K.E."/>
            <person name="Lemaire P."/>
            <person name="Lindquist E."/>
            <person name="Endo T."/>
            <person name="Hotta K."/>
            <person name="Inaba K."/>
        </authorList>
    </citation>
    <scope>NUCLEOTIDE SEQUENCE [LARGE SCALE GENOMIC DNA]</scope>
    <source>
        <strain evidence="2">wild type</strain>
    </source>
</reference>
<dbReference type="AlphaFoldDB" id="H2XZH3"/>
<dbReference type="InParanoid" id="H2XZH3"/>
<organism evidence="2 3">
    <name type="scientific">Ciona intestinalis</name>
    <name type="common">Transparent sea squirt</name>
    <name type="synonym">Ascidia intestinalis</name>
    <dbReference type="NCBI Taxonomy" id="7719"/>
    <lineage>
        <taxon>Eukaryota</taxon>
        <taxon>Metazoa</taxon>
        <taxon>Chordata</taxon>
        <taxon>Tunicata</taxon>
        <taxon>Ascidiacea</taxon>
        <taxon>Phlebobranchia</taxon>
        <taxon>Cionidae</taxon>
        <taxon>Ciona</taxon>
    </lineage>
</organism>
<keyword evidence="3" id="KW-1185">Reference proteome</keyword>
<protein>
    <submittedName>
        <fullName evidence="2">Uncharacterized protein</fullName>
    </submittedName>
</protein>
<feature type="compositionally biased region" description="Basic and acidic residues" evidence="1">
    <location>
        <begin position="185"/>
        <end position="195"/>
    </location>
</feature>
<feature type="region of interest" description="Disordered" evidence="1">
    <location>
        <begin position="1"/>
        <end position="39"/>
    </location>
</feature>
<dbReference type="HOGENOM" id="CLU_1170330_0_0_1"/>
<reference evidence="2" key="4">
    <citation type="submission" date="2025-09" db="UniProtKB">
        <authorList>
            <consortium name="Ensembl"/>
        </authorList>
    </citation>
    <scope>IDENTIFICATION</scope>
</reference>